<feature type="region of interest" description="Disordered" evidence="3">
    <location>
        <begin position="141"/>
        <end position="197"/>
    </location>
</feature>
<keyword evidence="2" id="KW-0186">Copper</keyword>
<feature type="chain" id="PRO_5038553615" description="CopC domain-containing protein" evidence="5">
    <location>
        <begin position="32"/>
        <end position="234"/>
    </location>
</feature>
<dbReference type="SUPFAM" id="SSF81296">
    <property type="entry name" value="E set domains"/>
    <property type="match status" value="1"/>
</dbReference>
<evidence type="ECO:0000313" key="7">
    <source>
        <dbReference type="EMBL" id="RKR85809.1"/>
    </source>
</evidence>
<feature type="compositionally biased region" description="Low complexity" evidence="3">
    <location>
        <begin position="160"/>
        <end position="194"/>
    </location>
</feature>
<proteinExistence type="predicted"/>
<evidence type="ECO:0000259" key="6">
    <source>
        <dbReference type="Pfam" id="PF04234"/>
    </source>
</evidence>
<feature type="domain" description="CopC" evidence="6">
    <location>
        <begin position="48"/>
        <end position="137"/>
    </location>
</feature>
<evidence type="ECO:0000256" key="2">
    <source>
        <dbReference type="ARBA" id="ARBA00023008"/>
    </source>
</evidence>
<keyword evidence="4" id="KW-0472">Membrane</keyword>
<accession>A0A495JCL3</accession>
<keyword evidence="4" id="KW-0812">Transmembrane</keyword>
<keyword evidence="4" id="KW-1133">Transmembrane helix</keyword>
<dbReference type="InterPro" id="IPR007348">
    <property type="entry name" value="CopC_dom"/>
</dbReference>
<comment type="caution">
    <text evidence="7">The sequence shown here is derived from an EMBL/GenBank/DDBJ whole genome shotgun (WGS) entry which is preliminary data.</text>
</comment>
<dbReference type="GO" id="GO:0005507">
    <property type="term" value="F:copper ion binding"/>
    <property type="evidence" value="ECO:0007669"/>
    <property type="project" value="InterPro"/>
</dbReference>
<evidence type="ECO:0000256" key="4">
    <source>
        <dbReference type="SAM" id="Phobius"/>
    </source>
</evidence>
<evidence type="ECO:0000313" key="8">
    <source>
        <dbReference type="Proteomes" id="UP000277671"/>
    </source>
</evidence>
<gene>
    <name evidence="7" type="ORF">BDK92_0018</name>
</gene>
<feature type="signal peptide" evidence="5">
    <location>
        <begin position="1"/>
        <end position="31"/>
    </location>
</feature>
<dbReference type="GO" id="GO:0042597">
    <property type="term" value="C:periplasmic space"/>
    <property type="evidence" value="ECO:0007669"/>
    <property type="project" value="InterPro"/>
</dbReference>
<dbReference type="Proteomes" id="UP000277671">
    <property type="component" value="Unassembled WGS sequence"/>
</dbReference>
<dbReference type="GO" id="GO:0046688">
    <property type="term" value="P:response to copper ion"/>
    <property type="evidence" value="ECO:0007669"/>
    <property type="project" value="InterPro"/>
</dbReference>
<dbReference type="Pfam" id="PF04234">
    <property type="entry name" value="CopC"/>
    <property type="match status" value="1"/>
</dbReference>
<keyword evidence="1 5" id="KW-0732">Signal</keyword>
<evidence type="ECO:0000256" key="5">
    <source>
        <dbReference type="SAM" id="SignalP"/>
    </source>
</evidence>
<name>A0A495JCL3_9ACTN</name>
<protein>
    <recommendedName>
        <fullName evidence="6">CopC domain-containing protein</fullName>
    </recommendedName>
</protein>
<dbReference type="InterPro" id="IPR014755">
    <property type="entry name" value="Cu-Rt/internalin_Ig-like"/>
</dbReference>
<sequence>MVWRMRSTVGRVVATLAVAVFAAVLSPVAGAQAQAAPVTSARAQAALATLRESTPGANQTVDRLPELITLVFDESPASVKVTVIGPEGTDVVSSPPNIRGVGVRQPVRPGAAGRYTVRYEMSPVTGAPAVGSFDFTVSQAGPAPASTGAAPPVAPPAPSAGPATTPAVAGASASAVPAPGATSPAAGTSAPPARAARDGGGMSGLLVVILVLLGVAAVGSVVLVLRTRTGRGTA</sequence>
<dbReference type="Gene3D" id="2.60.40.1220">
    <property type="match status" value="1"/>
</dbReference>
<reference evidence="7 8" key="1">
    <citation type="submission" date="2018-10" db="EMBL/GenBank/DDBJ databases">
        <title>Sequencing the genomes of 1000 actinobacteria strains.</title>
        <authorList>
            <person name="Klenk H.-P."/>
        </authorList>
    </citation>
    <scope>NUCLEOTIDE SEQUENCE [LARGE SCALE GENOMIC DNA]</scope>
    <source>
        <strain evidence="7 8">DSM 45175</strain>
    </source>
</reference>
<dbReference type="InterPro" id="IPR014756">
    <property type="entry name" value="Ig_E-set"/>
</dbReference>
<dbReference type="EMBL" id="RBKT01000001">
    <property type="protein sequence ID" value="RKR85809.1"/>
    <property type="molecule type" value="Genomic_DNA"/>
</dbReference>
<evidence type="ECO:0000256" key="3">
    <source>
        <dbReference type="SAM" id="MobiDB-lite"/>
    </source>
</evidence>
<evidence type="ECO:0000256" key="1">
    <source>
        <dbReference type="ARBA" id="ARBA00022729"/>
    </source>
</evidence>
<keyword evidence="8" id="KW-1185">Reference proteome</keyword>
<dbReference type="AlphaFoldDB" id="A0A495JCL3"/>
<organism evidence="7 8">
    <name type="scientific">Micromonospora pisi</name>
    <dbReference type="NCBI Taxonomy" id="589240"/>
    <lineage>
        <taxon>Bacteria</taxon>
        <taxon>Bacillati</taxon>
        <taxon>Actinomycetota</taxon>
        <taxon>Actinomycetes</taxon>
        <taxon>Micromonosporales</taxon>
        <taxon>Micromonosporaceae</taxon>
        <taxon>Micromonospora</taxon>
    </lineage>
</organism>
<feature type="compositionally biased region" description="Low complexity" evidence="3">
    <location>
        <begin position="141"/>
        <end position="151"/>
    </location>
</feature>
<feature type="transmembrane region" description="Helical" evidence="4">
    <location>
        <begin position="204"/>
        <end position="225"/>
    </location>
</feature>